<reference evidence="1 2" key="1">
    <citation type="submission" date="2019-01" db="EMBL/GenBank/DDBJ databases">
        <title>Sequencing of cultivated peanut Arachis hypogaea provides insights into genome evolution and oil improvement.</title>
        <authorList>
            <person name="Chen X."/>
        </authorList>
    </citation>
    <scope>NUCLEOTIDE SEQUENCE [LARGE SCALE GENOMIC DNA]</scope>
    <source>
        <strain evidence="2">cv. Fuhuasheng</strain>
        <tissue evidence="1">Leaves</tissue>
    </source>
</reference>
<sequence length="120" mass="13324">MTKELSVPGKSWLLLETRLGMAFRRHHHRYGQICRRHDSSLQGLRRRRTLALGTPNRSPPLSPPFRGRQRRRSVVVSAAAVPKSSGTSKSAGLFVFAGFSNPVAGYVGFASFVCNCWVKV</sequence>
<dbReference type="AlphaFoldDB" id="A0A444X0K4"/>
<dbReference type="EMBL" id="SDMP01000020">
    <property type="protein sequence ID" value="RYQ83218.1"/>
    <property type="molecule type" value="Genomic_DNA"/>
</dbReference>
<gene>
    <name evidence="1" type="ORF">Ahy_B10g101863</name>
</gene>
<proteinExistence type="predicted"/>
<evidence type="ECO:0000313" key="1">
    <source>
        <dbReference type="EMBL" id="RYQ83218.1"/>
    </source>
</evidence>
<organism evidence="1 2">
    <name type="scientific">Arachis hypogaea</name>
    <name type="common">Peanut</name>
    <dbReference type="NCBI Taxonomy" id="3818"/>
    <lineage>
        <taxon>Eukaryota</taxon>
        <taxon>Viridiplantae</taxon>
        <taxon>Streptophyta</taxon>
        <taxon>Embryophyta</taxon>
        <taxon>Tracheophyta</taxon>
        <taxon>Spermatophyta</taxon>
        <taxon>Magnoliopsida</taxon>
        <taxon>eudicotyledons</taxon>
        <taxon>Gunneridae</taxon>
        <taxon>Pentapetalae</taxon>
        <taxon>rosids</taxon>
        <taxon>fabids</taxon>
        <taxon>Fabales</taxon>
        <taxon>Fabaceae</taxon>
        <taxon>Papilionoideae</taxon>
        <taxon>50 kb inversion clade</taxon>
        <taxon>dalbergioids sensu lato</taxon>
        <taxon>Dalbergieae</taxon>
        <taxon>Pterocarpus clade</taxon>
        <taxon>Arachis</taxon>
    </lineage>
</organism>
<keyword evidence="2" id="KW-1185">Reference proteome</keyword>
<evidence type="ECO:0000313" key="2">
    <source>
        <dbReference type="Proteomes" id="UP000289738"/>
    </source>
</evidence>
<comment type="caution">
    <text evidence="1">The sequence shown here is derived from an EMBL/GenBank/DDBJ whole genome shotgun (WGS) entry which is preliminary data.</text>
</comment>
<accession>A0A444X0K4</accession>
<protein>
    <submittedName>
        <fullName evidence="1">Uncharacterized protein</fullName>
    </submittedName>
</protein>
<name>A0A444X0K4_ARAHY</name>
<dbReference type="Proteomes" id="UP000289738">
    <property type="component" value="Chromosome B10"/>
</dbReference>